<dbReference type="Proteomes" id="UP000198972">
    <property type="component" value="Unassembled WGS sequence"/>
</dbReference>
<evidence type="ECO:0000256" key="3">
    <source>
        <dbReference type="ARBA" id="ARBA00022516"/>
    </source>
</evidence>
<comment type="similarity">
    <text evidence="12">Belongs to the phospholipase D family. Cardiolipin synthase subfamily.</text>
</comment>
<evidence type="ECO:0000256" key="7">
    <source>
        <dbReference type="ARBA" id="ARBA00022989"/>
    </source>
</evidence>
<sequence length="476" mass="54989">MLWLVCILLGFIFQIATIIILEYRNPGKAIAWMFILFLFPIIGFILYYFVAQDYRKRKKVRRRGPRLFQEVRATLRKQSTIVNSAEDMHQEEFRHQERLFGLLTHVSDSPITGCNRTKVLSDGEAAFSEMLEAMETAKHHIHMEFYIFRADRIGTKFQNVMIRKVKEGVQVRLICDGLGSYHLPKSFVRNLQDHGVEVYMFLPPLIAVMDRRLNYRNHRKILVVDGTVGFVGGMNVGDDYLGLYEKMGYWRDTQLKIEGDAVYYLQSTFLGDWRLASGQRLFHQDFFPEHHCNTDEQVQILVSGPDQNGDVIQEVVFGAISVAKKRIWITSPYFIPDPSIYTGLLTAAVSGIEVIVILPYQSDNRLVKLASLSYVEELLRAGVKFYQYRKGFVHAKVLIVDDLLASVGTANMDMRSFFYNFEMTALMFDQSPIQKLSRDFEQDIEDSSPITLREFSRRSLRQKGAEKLARLLSPLL</sequence>
<comment type="subcellular location">
    <subcellularLocation>
        <location evidence="1 12">Cell membrane</location>
        <topology evidence="1 12">Multi-pass membrane protein</topology>
    </subcellularLocation>
</comment>
<feature type="transmembrane region" description="Helical" evidence="12">
    <location>
        <begin position="30"/>
        <end position="51"/>
    </location>
</feature>
<protein>
    <recommendedName>
        <fullName evidence="12 13">Cardiolipin synthase</fullName>
        <shortName evidence="12">CL synthase</shortName>
        <ecNumber evidence="12 13">2.7.8.-</ecNumber>
    </recommendedName>
</protein>
<evidence type="ECO:0000313" key="16">
    <source>
        <dbReference type="Proteomes" id="UP000198972"/>
    </source>
</evidence>
<evidence type="ECO:0000259" key="14">
    <source>
        <dbReference type="PROSITE" id="PS50035"/>
    </source>
</evidence>
<feature type="active site" evidence="12">
    <location>
        <position position="218"/>
    </location>
</feature>
<keyword evidence="16" id="KW-1185">Reference proteome</keyword>
<feature type="active site" evidence="12">
    <location>
        <position position="225"/>
    </location>
</feature>
<dbReference type="RefSeq" id="WP_091233775.1">
    <property type="nucleotide sequence ID" value="NZ_FNBG01000024.1"/>
</dbReference>
<dbReference type="InterPro" id="IPR027379">
    <property type="entry name" value="CLS_N"/>
</dbReference>
<evidence type="ECO:0000256" key="1">
    <source>
        <dbReference type="ARBA" id="ARBA00004651"/>
    </source>
</evidence>
<keyword evidence="9 12" id="KW-0472">Membrane</keyword>
<keyword evidence="7 12" id="KW-1133">Transmembrane helix</keyword>
<dbReference type="Pfam" id="PF13091">
    <property type="entry name" value="PLDc_2"/>
    <property type="match status" value="2"/>
</dbReference>
<keyword evidence="10 12" id="KW-0594">Phospholipid biosynthesis</keyword>
<dbReference type="InterPro" id="IPR001736">
    <property type="entry name" value="PLipase_D/transphosphatidylase"/>
</dbReference>
<keyword evidence="4 12" id="KW-0808">Transferase</keyword>
<evidence type="ECO:0000256" key="4">
    <source>
        <dbReference type="ARBA" id="ARBA00022679"/>
    </source>
</evidence>
<dbReference type="InterPro" id="IPR030874">
    <property type="entry name" value="Cardiolipin_synth_Firmi"/>
</dbReference>
<evidence type="ECO:0000256" key="5">
    <source>
        <dbReference type="ARBA" id="ARBA00022692"/>
    </source>
</evidence>
<dbReference type="GO" id="GO:0005886">
    <property type="term" value="C:plasma membrane"/>
    <property type="evidence" value="ECO:0007669"/>
    <property type="project" value="UniProtKB-SubCell"/>
</dbReference>
<keyword evidence="3 12" id="KW-0444">Lipid biosynthesis</keyword>
<dbReference type="EC" id="2.7.8.-" evidence="12 13"/>
<dbReference type="OrthoDB" id="9762009at2"/>
<dbReference type="SMART" id="SM00155">
    <property type="entry name" value="PLDc"/>
    <property type="match status" value="2"/>
</dbReference>
<comment type="catalytic activity">
    <reaction evidence="12">
        <text>2 a 1,2-diacyl-sn-glycero-3-phospho-(1'-sn-glycerol) = a cardiolipin + glycerol</text>
        <dbReference type="Rhea" id="RHEA:31451"/>
        <dbReference type="ChEBI" id="CHEBI:17754"/>
        <dbReference type="ChEBI" id="CHEBI:62237"/>
        <dbReference type="ChEBI" id="CHEBI:64716"/>
    </reaction>
</comment>
<dbReference type="InterPro" id="IPR025202">
    <property type="entry name" value="PLD-like_dom"/>
</dbReference>
<dbReference type="SUPFAM" id="SSF56024">
    <property type="entry name" value="Phospholipase D/nuclease"/>
    <property type="match status" value="2"/>
</dbReference>
<dbReference type="GO" id="GO:0032049">
    <property type="term" value="P:cardiolipin biosynthetic process"/>
    <property type="evidence" value="ECO:0007669"/>
    <property type="project" value="UniProtKB-UniRule"/>
</dbReference>
<evidence type="ECO:0000256" key="6">
    <source>
        <dbReference type="ARBA" id="ARBA00022737"/>
    </source>
</evidence>
<proteinExistence type="inferred from homology"/>
<evidence type="ECO:0000256" key="9">
    <source>
        <dbReference type="ARBA" id="ARBA00023136"/>
    </source>
</evidence>
<gene>
    <name evidence="15" type="ORF">SAMN04488542_12433</name>
</gene>
<organism evidence="15 16">
    <name type="scientific">Fontibacillus panacisegetis</name>
    <dbReference type="NCBI Taxonomy" id="670482"/>
    <lineage>
        <taxon>Bacteria</taxon>
        <taxon>Bacillati</taxon>
        <taxon>Bacillota</taxon>
        <taxon>Bacilli</taxon>
        <taxon>Bacillales</taxon>
        <taxon>Paenibacillaceae</taxon>
        <taxon>Fontibacillus</taxon>
    </lineage>
</organism>
<evidence type="ECO:0000256" key="13">
    <source>
        <dbReference type="NCBIfam" id="TIGR04265"/>
    </source>
</evidence>
<evidence type="ECO:0000256" key="11">
    <source>
        <dbReference type="ARBA" id="ARBA00023264"/>
    </source>
</evidence>
<dbReference type="GO" id="GO:0008808">
    <property type="term" value="F:cardiolipin synthase activity"/>
    <property type="evidence" value="ECO:0007669"/>
    <property type="project" value="UniProtKB-UniRule"/>
</dbReference>
<keyword evidence="11 12" id="KW-1208">Phospholipid metabolism</keyword>
<name>A0A1G7QZW5_9BACL</name>
<feature type="domain" description="PLD phosphodiesterase" evidence="14">
    <location>
        <begin position="389"/>
        <end position="416"/>
    </location>
</feature>
<feature type="active site" evidence="12">
    <location>
        <position position="396"/>
    </location>
</feature>
<feature type="active site" evidence="12">
    <location>
        <position position="394"/>
    </location>
</feature>
<dbReference type="Gene3D" id="3.30.870.10">
    <property type="entry name" value="Endonuclease Chain A"/>
    <property type="match status" value="2"/>
</dbReference>
<reference evidence="15 16" key="1">
    <citation type="submission" date="2016-10" db="EMBL/GenBank/DDBJ databases">
        <authorList>
            <person name="de Groot N.N."/>
        </authorList>
    </citation>
    <scope>NUCLEOTIDE SEQUENCE [LARGE SCALE GENOMIC DNA]</scope>
    <source>
        <strain evidence="15 16">DSM 28129</strain>
    </source>
</reference>
<evidence type="ECO:0000256" key="10">
    <source>
        <dbReference type="ARBA" id="ARBA00023209"/>
    </source>
</evidence>
<dbReference type="FunFam" id="3.30.870.10:FF:000014">
    <property type="entry name" value="Cardiolipin synthase"/>
    <property type="match status" value="1"/>
</dbReference>
<feature type="domain" description="PLD phosphodiesterase" evidence="14">
    <location>
        <begin position="213"/>
        <end position="240"/>
    </location>
</feature>
<dbReference type="CDD" id="cd09110">
    <property type="entry name" value="PLDc_CLS_1"/>
    <property type="match status" value="1"/>
</dbReference>
<dbReference type="EMBL" id="FNBG01000024">
    <property type="protein sequence ID" value="SDG04056.1"/>
    <property type="molecule type" value="Genomic_DNA"/>
</dbReference>
<keyword evidence="6" id="KW-0677">Repeat</keyword>
<feature type="active site" evidence="12">
    <location>
        <position position="220"/>
    </location>
</feature>
<feature type="active site" evidence="12">
    <location>
        <position position="401"/>
    </location>
</feature>
<comment type="function">
    <text evidence="12">Catalyzes the reversible phosphatidyl group transfer from one phosphatidylglycerol molecule to another to form cardiolipin (CL) (diphosphatidylglycerol) and glycerol.</text>
</comment>
<dbReference type="PROSITE" id="PS50035">
    <property type="entry name" value="PLD"/>
    <property type="match status" value="2"/>
</dbReference>
<dbReference type="STRING" id="670482.SAMN04488542_12433"/>
<evidence type="ECO:0000256" key="2">
    <source>
        <dbReference type="ARBA" id="ARBA00022475"/>
    </source>
</evidence>
<evidence type="ECO:0000313" key="15">
    <source>
        <dbReference type="EMBL" id="SDG04056.1"/>
    </source>
</evidence>
<dbReference type="AlphaFoldDB" id="A0A1G7QZW5"/>
<accession>A0A1G7QZW5</accession>
<keyword evidence="8 12" id="KW-0443">Lipid metabolism</keyword>
<keyword evidence="5 12" id="KW-0812">Transmembrane</keyword>
<evidence type="ECO:0000256" key="8">
    <source>
        <dbReference type="ARBA" id="ARBA00023098"/>
    </source>
</evidence>
<dbReference type="NCBIfam" id="TIGR04265">
    <property type="entry name" value="bac_cardiolipin"/>
    <property type="match status" value="1"/>
</dbReference>
<keyword evidence="2 12" id="KW-1003">Cell membrane</keyword>
<dbReference type="InterPro" id="IPR022924">
    <property type="entry name" value="Cardiolipin_synthase"/>
</dbReference>
<dbReference type="CDD" id="cd09112">
    <property type="entry name" value="PLDc_CLS_2"/>
    <property type="match status" value="1"/>
</dbReference>
<dbReference type="PANTHER" id="PTHR21248">
    <property type="entry name" value="CARDIOLIPIN SYNTHASE"/>
    <property type="match status" value="1"/>
</dbReference>
<dbReference type="PANTHER" id="PTHR21248:SF20">
    <property type="entry name" value="CARDIOLIPIN SYNTHASE YWIE-RELATED"/>
    <property type="match status" value="1"/>
</dbReference>
<comment type="caution">
    <text evidence="12">Lacks conserved residue(s) required for the propagation of feature annotation.</text>
</comment>
<dbReference type="Pfam" id="PF13396">
    <property type="entry name" value="PLDc_N"/>
    <property type="match status" value="1"/>
</dbReference>
<dbReference type="HAMAP" id="MF_01916">
    <property type="entry name" value="Cardiolipin_synth_Cls"/>
    <property type="match status" value="1"/>
</dbReference>
<evidence type="ECO:0000256" key="12">
    <source>
        <dbReference type="HAMAP-Rule" id="MF_01916"/>
    </source>
</evidence>